<sequence>MNDIVTAQNVLAEMELADHPVAAALLERDRIKTILMAAADAYDDLIATKQFCR</sequence>
<accession>A0A844HNZ7</accession>
<dbReference type="AlphaFoldDB" id="A0A844HNZ7"/>
<dbReference type="EMBL" id="WMIG01000017">
    <property type="protein sequence ID" value="MTH61576.1"/>
    <property type="molecule type" value="Genomic_DNA"/>
</dbReference>
<reference evidence="1 2" key="1">
    <citation type="submission" date="2019-11" db="EMBL/GenBank/DDBJ databases">
        <authorList>
            <person name="Dong K."/>
        </authorList>
    </citation>
    <scope>NUCLEOTIDE SEQUENCE [LARGE SCALE GENOMIC DNA]</scope>
    <source>
        <strain evidence="1 2">NBRC 112902</strain>
    </source>
</reference>
<dbReference type="RefSeq" id="WP_155041532.1">
    <property type="nucleotide sequence ID" value="NZ_WMIG01000017.1"/>
</dbReference>
<name>A0A844HNZ7_9RHOB</name>
<comment type="caution">
    <text evidence="1">The sequence shown here is derived from an EMBL/GenBank/DDBJ whole genome shotgun (WGS) entry which is preliminary data.</text>
</comment>
<protein>
    <submittedName>
        <fullName evidence="1">Uncharacterized protein</fullName>
    </submittedName>
</protein>
<dbReference type="Proteomes" id="UP000449846">
    <property type="component" value="Unassembled WGS sequence"/>
</dbReference>
<evidence type="ECO:0000313" key="2">
    <source>
        <dbReference type="Proteomes" id="UP000449846"/>
    </source>
</evidence>
<gene>
    <name evidence="1" type="ORF">GL300_20380</name>
</gene>
<keyword evidence="2" id="KW-1185">Reference proteome</keyword>
<proteinExistence type="predicted"/>
<organism evidence="1 2">
    <name type="scientific">Paracoccus litorisediminis</name>
    <dbReference type="NCBI Taxonomy" id="2006130"/>
    <lineage>
        <taxon>Bacteria</taxon>
        <taxon>Pseudomonadati</taxon>
        <taxon>Pseudomonadota</taxon>
        <taxon>Alphaproteobacteria</taxon>
        <taxon>Rhodobacterales</taxon>
        <taxon>Paracoccaceae</taxon>
        <taxon>Paracoccus</taxon>
    </lineage>
</organism>
<evidence type="ECO:0000313" key="1">
    <source>
        <dbReference type="EMBL" id="MTH61576.1"/>
    </source>
</evidence>